<gene>
    <name evidence="3" type="ORF">FGL85_09510</name>
    <name evidence="2" type="ORF">P1N92_04400</name>
</gene>
<feature type="transmembrane region" description="Helical" evidence="1">
    <location>
        <begin position="955"/>
        <end position="975"/>
    </location>
</feature>
<evidence type="ECO:0000313" key="4">
    <source>
        <dbReference type="Proteomes" id="UP000321296"/>
    </source>
</evidence>
<evidence type="ECO:0000313" key="5">
    <source>
        <dbReference type="Proteomes" id="UP001529201"/>
    </source>
</evidence>
<keyword evidence="1" id="KW-1133">Transmembrane helix</keyword>
<feature type="transmembrane region" description="Helical" evidence="1">
    <location>
        <begin position="980"/>
        <end position="1000"/>
    </location>
</feature>
<dbReference type="Proteomes" id="UP000321296">
    <property type="component" value="Chromosome"/>
</dbReference>
<keyword evidence="1" id="KW-0812">Transmembrane</keyword>
<proteinExistence type="predicted"/>
<dbReference type="GeneID" id="64345094"/>
<keyword evidence="5" id="KW-1185">Reference proteome</keyword>
<accession>A0A5B8T6K5</accession>
<sequence length="1117" mass="123713">MGINATNHTRLFEYTHIIDLMAASDFWTFAAPNERTAILFETQNGTHGIVYSDDSSETGYQVDNLDLVGKINHIRGGFTTQNCLAIVLQLEQVEKVSLYRLVEIQQGSFDFAIEQLSWPAGTKGLGVAQSQTDVSNFIGYLVETAPQKYDVHWYNTGNAQPRNNGRSFTNADFSDASPIAPFILRTGNPTIPVNGYLFASQSRQLTDGWYVTYQQYDNSYQQKQLKLPDGVTDVSLTSVKVADTKEKSCVVFSGKQANRLVFLVYQVTAGQFDSGQILLPPVEMDGTFNIQTELQNDQTVFSIIARDTTNTLSHVYLADDEHIWYPLAESVVEWSAHQCNQSTIGVIFESAETNLLQLLTKTEVTGDWLAEQFIENKAQSVVVAPVYETQLMFCDDTSLESQSATVNITGPDNLRVIIDDKHYALNHATPLEIQTNQQGKLSIMFAADTLAQPALTLDYTSGSETGQIKIDTSLIFKDRFGTLRKEDLLNACDADGQYILAADVRDNPNQVEEVVRTIKPLVNTELAADVFANGAKAFSLDYTDGRFRYQVLTKEAMTNIFAGAQSITGFWSSIGDFFRSVSKKFVQVVSFVAEKVVDGVNAVIQIVIDGATKSFSFLQKTFPGVMKLVETVFNMIKMPFEKLFEWLSDLVGWSGIKRTQRAIKVVFNRTDILTYAVGAGHAAFIQQLDALSTTIDDTFNYIKSSAIGNKNSQSYLTGSNDNPLDNYIWQAAVQNMNGGHFTMSLDARVADDILVLYEQLKTQAVNYQAKPEFKKVEDEIQDLVLATSASNSLVTMTFSQILTIVQALCQLTIDFMKVTSTAVSQLIQQIIDLVKTFLNQTIQVPILTSLFETIFDQQLTVVNLVSLMLAFGVNIASKIGTGHVPFENDDQVTGFQNYFTNLNPNTRQHISEDWTKFLKALSAVCQTAYYVCLGVSDVTDEGVKDSPSIIKLDRVAWIGIGINLIWVLITVPWIYDSDPFAGFIVAWGACAVGLAFDFVMQCVANPDSGINIQNEDVSCLLSSIAGFVYLGGTVASLVYEIQEKTADVLTYINEFILSISSFCRFLFISGLPPQCKIAGLIMDNVQLLMGIVMIFASQSDEQDENQSVRDISNLGLV</sequence>
<dbReference type="EMBL" id="JARGDN010000004">
    <property type="protein sequence ID" value="MDG9733359.1"/>
    <property type="molecule type" value="Genomic_DNA"/>
</dbReference>
<organism evidence="3 4">
    <name type="scientific">Leuconostoc pseudomesenteroides</name>
    <dbReference type="NCBI Taxonomy" id="33968"/>
    <lineage>
        <taxon>Bacteria</taxon>
        <taxon>Bacillati</taxon>
        <taxon>Bacillota</taxon>
        <taxon>Bacilli</taxon>
        <taxon>Lactobacillales</taxon>
        <taxon>Lactobacillaceae</taxon>
        <taxon>Leuconostoc</taxon>
    </lineage>
</organism>
<feature type="transmembrane region" description="Helical" evidence="1">
    <location>
        <begin position="1020"/>
        <end position="1039"/>
    </location>
</feature>
<reference evidence="3 4" key="1">
    <citation type="submission" date="2019-06" db="EMBL/GenBank/DDBJ databases">
        <title>Genome analyses of bacteria isolated from kimchi.</title>
        <authorList>
            <person name="Lee S."/>
            <person name="Ahn S."/>
            <person name="Roh S."/>
        </authorList>
    </citation>
    <scope>NUCLEOTIDE SEQUENCE [LARGE SCALE GENOMIC DNA]</scope>
    <source>
        <strain evidence="3 4">CBA3630</strain>
    </source>
</reference>
<dbReference type="RefSeq" id="WP_010296321.1">
    <property type="nucleotide sequence ID" value="NZ_CP042383.1"/>
</dbReference>
<protein>
    <submittedName>
        <fullName evidence="3">Uncharacterized protein</fullName>
    </submittedName>
</protein>
<evidence type="ECO:0000313" key="2">
    <source>
        <dbReference type="EMBL" id="MDG9733359.1"/>
    </source>
</evidence>
<reference evidence="2 5" key="2">
    <citation type="submission" date="2023-02" db="EMBL/GenBank/DDBJ databases">
        <title>Antimicrobial susceptibility testing and tentative epidemiological cut-off values for Lactobacillaceae family species intended for ingestion.</title>
        <authorList>
            <person name="Noehr-Meldgaard K."/>
            <person name="Struve C."/>
            <person name="Ingmer H."/>
            <person name="Koza A."/>
            <person name="Al-Nakeeb K."/>
            <person name="Agersoe Y."/>
        </authorList>
    </citation>
    <scope>NUCLEOTIDE SEQUENCE [LARGE SCALE GENOMIC DNA]</scope>
    <source>
        <strain evidence="2 5">DSM 20193</strain>
    </source>
</reference>
<dbReference type="EMBL" id="CP042383">
    <property type="protein sequence ID" value="QEA42720.1"/>
    <property type="molecule type" value="Genomic_DNA"/>
</dbReference>
<dbReference type="AlphaFoldDB" id="A0A5B8T6K5"/>
<name>A0A5B8T6K5_LEUPS</name>
<dbReference type="Proteomes" id="UP001529201">
    <property type="component" value="Unassembled WGS sequence"/>
</dbReference>
<dbReference type="KEGG" id="lpse:FGL85_09510"/>
<evidence type="ECO:0000313" key="3">
    <source>
        <dbReference type="EMBL" id="QEA42720.1"/>
    </source>
</evidence>
<keyword evidence="1" id="KW-0472">Membrane</keyword>
<evidence type="ECO:0000256" key="1">
    <source>
        <dbReference type="SAM" id="Phobius"/>
    </source>
</evidence>